<name>A0AAP5UTX8_9BURK</name>
<dbReference type="EMBL" id="JANSLM010000004">
    <property type="protein sequence ID" value="MDT8838301.1"/>
    <property type="molecule type" value="Genomic_DNA"/>
</dbReference>
<accession>A0AAP5UTX8</accession>
<proteinExistence type="predicted"/>
<comment type="caution">
    <text evidence="1">The sequence shown here is derived from an EMBL/GenBank/DDBJ whole genome shotgun (WGS) entry which is preliminary data.</text>
</comment>
<sequence length="384" mass="41106">MRHYVLVMLILFNYSCTTIPRFVINRDDSPIKIGGKDSAHTVSDAAPAGPKVASLIANLKCELWLAANSKKILPFYKDDLSLETKNHLTDVDHSYALKNIFAEIEYVAQATLTLDVVDVGAFNPLAVLTKPMAPQMGVYPATSQVLSVGGTVSESPHRYIQINQSIDFGRLVEPAKGSDELVNPGDVARAADPTKGGICGNPAAKGPELQGDLGLEETLASGMIAATMNDTSVFPSMADPKNMTEHGVQAPIAVSTNNTFGLISAQIDFTVVENFNGGPTWVTRYFKGPGGNNNGLVNLNRQVKDQLLITFVPVCVRLKGTINPKIPGRYEYDAAGITMADGTPSWANYLLPCSDPALPNDARAQAATIGRSLNNTLLLLPQIP</sequence>
<protein>
    <submittedName>
        <fullName evidence="1">Uncharacterized protein</fullName>
    </submittedName>
</protein>
<gene>
    <name evidence="1" type="ORF">ParKJ_12840</name>
</gene>
<evidence type="ECO:0000313" key="1">
    <source>
        <dbReference type="EMBL" id="MDT8838301.1"/>
    </source>
</evidence>
<evidence type="ECO:0000313" key="2">
    <source>
        <dbReference type="Proteomes" id="UP001246473"/>
    </source>
</evidence>
<reference evidence="1" key="1">
    <citation type="submission" date="2022-08" db="EMBL/GenBank/DDBJ databases">
        <authorList>
            <person name="Kim S.-J."/>
        </authorList>
    </citation>
    <scope>NUCLEOTIDE SEQUENCE</scope>
    <source>
        <strain evidence="1">KJ</strain>
    </source>
</reference>
<dbReference type="Proteomes" id="UP001246473">
    <property type="component" value="Unassembled WGS sequence"/>
</dbReference>
<organism evidence="1 2">
    <name type="scientific">Paraburkholderia fungorum</name>
    <dbReference type="NCBI Taxonomy" id="134537"/>
    <lineage>
        <taxon>Bacteria</taxon>
        <taxon>Pseudomonadati</taxon>
        <taxon>Pseudomonadota</taxon>
        <taxon>Betaproteobacteria</taxon>
        <taxon>Burkholderiales</taxon>
        <taxon>Burkholderiaceae</taxon>
        <taxon>Paraburkholderia</taxon>
    </lineage>
</organism>
<dbReference type="RefSeq" id="WP_146153313.1">
    <property type="nucleotide sequence ID" value="NZ_JANSLM010000004.1"/>
</dbReference>
<dbReference type="AlphaFoldDB" id="A0AAP5UTX8"/>